<dbReference type="AlphaFoldDB" id="C0STN6"/>
<feature type="region of interest" description="Disordered" evidence="1">
    <location>
        <begin position="187"/>
        <end position="217"/>
    </location>
</feature>
<feature type="compositionally biased region" description="Basic and acidic residues" evidence="1">
    <location>
        <begin position="200"/>
        <end position="211"/>
    </location>
</feature>
<gene>
    <name evidence="2" type="primary">SmCLE8</name>
</gene>
<protein>
    <submittedName>
        <fullName evidence="2">CLAVATA3/endosperm surrounding region 8</fullName>
    </submittedName>
</protein>
<evidence type="ECO:0000256" key="1">
    <source>
        <dbReference type="SAM" id="MobiDB-lite"/>
    </source>
</evidence>
<reference evidence="2" key="1">
    <citation type="submission" date="2008-10" db="EMBL/GenBank/DDBJ databases">
        <title>Diverse CLE signaling peptide family in fern.</title>
        <authorList>
            <person name="Sawa S."/>
            <person name="Tamaki T."/>
        </authorList>
    </citation>
    <scope>NUCLEOTIDE SEQUENCE</scope>
</reference>
<sequence length="217" mass="24013">MSGQEWDKNKQESSSCRMLGFDGEHQPAIHSITRSCVFFAWKPSNHPGSHACWVWVAPLPAHSYDVSPRTATRILDKKLQLLKFLAEVSVANMLRALAILVAISAALRGSADAARERNQLQSLTRIGGAQSGKQHLQARSRNREKLLSVEKRLLPKTAASLSGRNHIRNLSARRTLELLELAPPAVPSESKRLVPTGPDPLHHSTRTETLHPRQPLA</sequence>
<name>C0STN6_SELML</name>
<proteinExistence type="evidence at transcript level"/>
<organism evidence="2">
    <name type="scientific">Selaginella moellendorffii</name>
    <name type="common">Spikemoss</name>
    <dbReference type="NCBI Taxonomy" id="88036"/>
    <lineage>
        <taxon>Eukaryota</taxon>
        <taxon>Viridiplantae</taxon>
        <taxon>Streptophyta</taxon>
        <taxon>Embryophyta</taxon>
        <taxon>Tracheophyta</taxon>
        <taxon>Lycopodiopsida</taxon>
        <taxon>Selaginellales</taxon>
        <taxon>Selaginellaceae</taxon>
        <taxon>Selaginella</taxon>
    </lineage>
</organism>
<accession>C0STN6</accession>
<dbReference type="EMBL" id="AB465357">
    <property type="protein sequence ID" value="BAH56539.1"/>
    <property type="molecule type" value="mRNA"/>
</dbReference>
<evidence type="ECO:0000313" key="2">
    <source>
        <dbReference type="EMBL" id="BAH56539.1"/>
    </source>
</evidence>